<dbReference type="Proteomes" id="UP000482209">
    <property type="component" value="Unassembled WGS sequence"/>
</dbReference>
<gene>
    <name evidence="3" type="ORF">FYJ58_02370</name>
</gene>
<evidence type="ECO:0000313" key="3">
    <source>
        <dbReference type="EMBL" id="MSS62736.1"/>
    </source>
</evidence>
<dbReference type="InterPro" id="IPR040876">
    <property type="entry name" value="Spa1_C"/>
</dbReference>
<dbReference type="EMBL" id="VUMT01000002">
    <property type="protein sequence ID" value="MSS62736.1"/>
    <property type="molecule type" value="Genomic_DNA"/>
</dbReference>
<feature type="chain" id="PRO_5038561761" evidence="1">
    <location>
        <begin position="23"/>
        <end position="276"/>
    </location>
</feature>
<accession>A0A6L5XV86</accession>
<dbReference type="RefSeq" id="WP_154516700.1">
    <property type="nucleotide sequence ID" value="NZ_VUMT01000002.1"/>
</dbReference>
<keyword evidence="1" id="KW-0732">Signal</keyword>
<organism evidence="3 4">
    <name type="scientific">Velocimicrobium porci</name>
    <dbReference type="NCBI Taxonomy" id="2606634"/>
    <lineage>
        <taxon>Bacteria</taxon>
        <taxon>Bacillati</taxon>
        <taxon>Bacillota</taxon>
        <taxon>Clostridia</taxon>
        <taxon>Lachnospirales</taxon>
        <taxon>Lachnospiraceae</taxon>
        <taxon>Velocimicrobium</taxon>
    </lineage>
</organism>
<comment type="caution">
    <text evidence="3">The sequence shown here is derived from an EMBL/GenBank/DDBJ whole genome shotgun (WGS) entry which is preliminary data.</text>
</comment>
<evidence type="ECO:0000259" key="2">
    <source>
        <dbReference type="Pfam" id="PF18218"/>
    </source>
</evidence>
<evidence type="ECO:0000313" key="4">
    <source>
        <dbReference type="Proteomes" id="UP000482209"/>
    </source>
</evidence>
<protein>
    <submittedName>
        <fullName evidence="3">NisI/SpaI family lantibiotic immunity lipoprotein</fullName>
    </submittedName>
</protein>
<feature type="domain" description="Lantibiotic immunity protein Spa1 C-terminal" evidence="2">
    <location>
        <begin position="40"/>
        <end position="142"/>
    </location>
</feature>
<proteinExistence type="predicted"/>
<evidence type="ECO:0000256" key="1">
    <source>
        <dbReference type="SAM" id="SignalP"/>
    </source>
</evidence>
<keyword evidence="4" id="KW-1185">Reference proteome</keyword>
<sequence length="276" mass="31222">MNKIFYTSALLFLCLTCLSGCSSIEKKLEEQKSQKEKAVLNEKDLSEFNYQNSSYTILNQTKEQSELGSWVGIIQKYVLVNKDGSFLNQYDIDGYDLSNLVEASENSDQTGSYVITYYNIYKTKENSPKELILDINDTYYLAVPTKQITSSDKVLSISSLANAADEAGNYHINQNNCTELICGEKTYKISDTVMNHSEVGDYLAVLNEHYTFLDSTKKPLTQEELKKIEITPSEASKQKRISWTYTGVYKIKETSIFKAVAVNINGKYHRANLISG</sequence>
<dbReference type="AlphaFoldDB" id="A0A6L5XV86"/>
<keyword evidence="3" id="KW-0449">Lipoprotein</keyword>
<feature type="domain" description="Lantibiotic immunity protein Spa1 C-terminal" evidence="2">
    <location>
        <begin position="172"/>
        <end position="271"/>
    </location>
</feature>
<reference evidence="3 4" key="1">
    <citation type="submission" date="2019-08" db="EMBL/GenBank/DDBJ databases">
        <title>In-depth cultivation of the pig gut microbiome towards novel bacterial diversity and tailored functional studies.</title>
        <authorList>
            <person name="Wylensek D."/>
            <person name="Hitch T.C.A."/>
            <person name="Clavel T."/>
        </authorList>
    </citation>
    <scope>NUCLEOTIDE SEQUENCE [LARGE SCALE GENOMIC DNA]</scope>
    <source>
        <strain evidence="3 4">WCA-693-APC-MOT-I</strain>
    </source>
</reference>
<name>A0A6L5XV86_9FIRM</name>
<dbReference type="Pfam" id="PF18218">
    <property type="entry name" value="Spa1_C"/>
    <property type="match status" value="2"/>
</dbReference>
<dbReference type="Gene3D" id="2.170.150.60">
    <property type="match status" value="2"/>
</dbReference>
<feature type="signal peptide" evidence="1">
    <location>
        <begin position="1"/>
        <end position="22"/>
    </location>
</feature>
<dbReference type="NCBIfam" id="NF033433">
    <property type="entry name" value="NisI_immun_dup"/>
    <property type="match status" value="2"/>
</dbReference>